<accession>A0A7T0BVH5</accession>
<sequence length="115" mass="13259">MNKVEEFAKKNGWNYGTYESFPGVKSLSDVIVIILPTWSQKDFKIITKIKGQISKLELPIYLFDIDQFVNLEIDNPIEDLFPDIPFLRATPVILYYRNGFLCGFLHNDLGLTLIS</sequence>
<dbReference type="Proteomes" id="UP000594688">
    <property type="component" value="Chromosome"/>
</dbReference>
<dbReference type="EMBL" id="CP048685">
    <property type="protein sequence ID" value="QPJ61628.1"/>
    <property type="molecule type" value="Genomic_DNA"/>
</dbReference>
<gene>
    <name evidence="1" type="ORF">G3M70_06900</name>
</gene>
<reference evidence="1 2" key="1">
    <citation type="submission" date="2020-02" db="EMBL/GenBank/DDBJ databases">
        <title>Genomic and physiological characterization of two novel Nitrospinaceae genera.</title>
        <authorList>
            <person name="Mueller A.J."/>
            <person name="Jung M.-Y."/>
            <person name="Strachan C.R."/>
            <person name="Herbold C.W."/>
            <person name="Kirkegaard R.H."/>
            <person name="Daims H."/>
        </authorList>
    </citation>
    <scope>NUCLEOTIDE SEQUENCE [LARGE SCALE GENOMIC DNA]</scope>
    <source>
        <strain evidence="1">EB</strain>
    </source>
</reference>
<evidence type="ECO:0000313" key="2">
    <source>
        <dbReference type="Proteomes" id="UP000594688"/>
    </source>
</evidence>
<dbReference type="KEGG" id="nli:G3M70_06900"/>
<protein>
    <submittedName>
        <fullName evidence="1">Uncharacterized protein</fullName>
    </submittedName>
</protein>
<organism evidence="1 2">
    <name type="scientific">Candidatus Nitronauta litoralis</name>
    <dbReference type="NCBI Taxonomy" id="2705533"/>
    <lineage>
        <taxon>Bacteria</taxon>
        <taxon>Pseudomonadati</taxon>
        <taxon>Nitrospinota/Tectimicrobiota group</taxon>
        <taxon>Nitrospinota</taxon>
        <taxon>Nitrospinia</taxon>
        <taxon>Nitrospinales</taxon>
        <taxon>Nitrospinaceae</taxon>
        <taxon>Candidatus Nitronauta</taxon>
    </lineage>
</organism>
<dbReference type="AlphaFoldDB" id="A0A7T0BVH5"/>
<evidence type="ECO:0000313" key="1">
    <source>
        <dbReference type="EMBL" id="QPJ61628.1"/>
    </source>
</evidence>
<name>A0A7T0BVH5_9BACT</name>
<proteinExistence type="predicted"/>